<protein>
    <submittedName>
        <fullName evidence="1">Uncharacterized protein</fullName>
    </submittedName>
</protein>
<proteinExistence type="predicted"/>
<accession>A0A1J0GCQ6</accession>
<name>A0A1J0GCQ6_9CLOT</name>
<evidence type="ECO:0000313" key="2">
    <source>
        <dbReference type="Proteomes" id="UP000182569"/>
    </source>
</evidence>
<dbReference type="KEGG" id="ceu:A7L45_03200"/>
<dbReference type="Proteomes" id="UP000182569">
    <property type="component" value="Chromosome"/>
</dbReference>
<sequence>MKKALCLLVIVFSIIIFIWSQYAGLTLSSQVLHKKLTVSPIQGSWIVEKYVSIGGTTIDDEKAKKLLGKIAYFRGDTVEFNGNISKDVKYKVKSVNTKSYFWNSIKISAKSLGIKNTDVQIITINSNETFFDEYIKLNDLTLIKNYEGTLLYFHKAKDSSAAHSYNKDNNTKILISKAEKEIRSKSGLLLGLRYENPQDDIGLSKYSYKTLWISSVNNKMLPILETKDLLLPRQDGFWKVGIGNKIKNGDSKDILWSYPINLLNPTKPINSKKIKYTKTEGSIAIKFVGSNYVSTDTVQDVNNNDLEKKYSNNKLKIFPMDNLMGEPIKLTSILPREIEKATFSGTILNINKSTQDEKLEKVDNNLGVIRRSGRWILRGRMPQSNSEDSFIDFDIPYATPKSLTTYDNLFPSFNVIKTKVPSAVDAYSSPNRDFVVVLTNTELMVFSIKGYNLGEKSLTLEFKAGEVPVMSQWATGNYVDEWQKKVK</sequence>
<organism evidence="1 2">
    <name type="scientific">Clostridium estertheticum subsp. estertheticum</name>
    <dbReference type="NCBI Taxonomy" id="1552"/>
    <lineage>
        <taxon>Bacteria</taxon>
        <taxon>Bacillati</taxon>
        <taxon>Bacillota</taxon>
        <taxon>Clostridia</taxon>
        <taxon>Eubacteriales</taxon>
        <taxon>Clostridiaceae</taxon>
        <taxon>Clostridium</taxon>
    </lineage>
</organism>
<reference evidence="2" key="1">
    <citation type="journal article" date="2016" name="Front. Microbiol.">
        <title>Complete Genome Sequence of Clostridium estertheticum DSM 8809, a Microbe Identified in Spoiled Vacuum Packed Beef.</title>
        <authorList>
            <person name="Yu Z."/>
            <person name="Gunn L."/>
            <person name="Brennan E."/>
            <person name="Reid R."/>
            <person name="Wall P.G."/>
            <person name="Gaora O.P."/>
            <person name="Hurley D."/>
            <person name="Bolton D."/>
            <person name="Fanning S."/>
        </authorList>
    </citation>
    <scope>NUCLEOTIDE SEQUENCE [LARGE SCALE GENOMIC DNA]</scope>
    <source>
        <strain evidence="2">DSM 8809</strain>
    </source>
</reference>
<dbReference type="EMBL" id="CP015756">
    <property type="protein sequence ID" value="APC39140.1"/>
    <property type="molecule type" value="Genomic_DNA"/>
</dbReference>
<evidence type="ECO:0000313" key="1">
    <source>
        <dbReference type="EMBL" id="APC39140.1"/>
    </source>
</evidence>
<dbReference type="RefSeq" id="WP_071611435.1">
    <property type="nucleotide sequence ID" value="NZ_CP015756.1"/>
</dbReference>
<dbReference type="STRING" id="1552.A7L45_03200"/>
<gene>
    <name evidence="1" type="ORF">A7L45_03200</name>
</gene>
<dbReference type="AlphaFoldDB" id="A0A1J0GCQ6"/>
<keyword evidence="2" id="KW-1185">Reference proteome</keyword>
<dbReference type="OrthoDB" id="2677224at2"/>